<comment type="caution">
    <text evidence="2">The sequence shown here is derived from an EMBL/GenBank/DDBJ whole genome shotgun (WGS) entry which is preliminary data.</text>
</comment>
<keyword evidence="1" id="KW-0472">Membrane</keyword>
<proteinExistence type="predicted"/>
<dbReference type="AlphaFoldDB" id="A0A5C4RPX0"/>
<dbReference type="EMBL" id="SMDR01000003">
    <property type="protein sequence ID" value="TNJ33004.1"/>
    <property type="molecule type" value="Genomic_DNA"/>
</dbReference>
<feature type="transmembrane region" description="Helical" evidence="1">
    <location>
        <begin position="44"/>
        <end position="61"/>
    </location>
</feature>
<evidence type="ECO:0000313" key="3">
    <source>
        <dbReference type="Proteomes" id="UP000305760"/>
    </source>
</evidence>
<name>A0A5C4RPX0_9GAMM</name>
<keyword evidence="3" id="KW-1185">Reference proteome</keyword>
<sequence length="220" mass="24585">MEMTLSAWLWVGAAVLALVAMLAWGRRPAGRRASGPGAIRRGFALLLLVLALGLVGLGWLLRQYAWLLEDVPVATLSLVQEAPQRYRATFVPEGGAPADFVLLGDEWQLDARVIRWTLPGQLAGLPPVYRFERLSGRYGDPKQDLAAQRSVHDLRHDWDFWEFRQRWLADLPIADARWGSAAYLPMLDGARYQVFISPRGGLVAKPADAATERLLDEADW</sequence>
<protein>
    <recommendedName>
        <fullName evidence="4">Cation/multidrug efflux pump</fullName>
    </recommendedName>
</protein>
<evidence type="ECO:0008006" key="4">
    <source>
        <dbReference type="Google" id="ProtNLM"/>
    </source>
</evidence>
<feature type="transmembrane region" description="Helical" evidence="1">
    <location>
        <begin position="6"/>
        <end position="24"/>
    </location>
</feature>
<reference evidence="2 3" key="1">
    <citation type="submission" date="2019-03" db="EMBL/GenBank/DDBJ databases">
        <title>Arenimonas daejeonensis sp. nov., isolated from compost.</title>
        <authorList>
            <person name="Jeon C.O."/>
        </authorList>
    </citation>
    <scope>NUCLEOTIDE SEQUENCE [LARGE SCALE GENOMIC DNA]</scope>
    <source>
        <strain evidence="2 3">R29</strain>
    </source>
</reference>
<evidence type="ECO:0000256" key="1">
    <source>
        <dbReference type="SAM" id="Phobius"/>
    </source>
</evidence>
<gene>
    <name evidence="2" type="ORF">E1B00_11860</name>
</gene>
<accession>A0A5C4RPX0</accession>
<evidence type="ECO:0000313" key="2">
    <source>
        <dbReference type="EMBL" id="TNJ33004.1"/>
    </source>
</evidence>
<keyword evidence="1" id="KW-0812">Transmembrane</keyword>
<dbReference type="Proteomes" id="UP000305760">
    <property type="component" value="Unassembled WGS sequence"/>
</dbReference>
<keyword evidence="1" id="KW-1133">Transmembrane helix</keyword>
<organism evidence="2 3">
    <name type="scientific">Arenimonas terrae</name>
    <dbReference type="NCBI Taxonomy" id="2546226"/>
    <lineage>
        <taxon>Bacteria</taxon>
        <taxon>Pseudomonadati</taxon>
        <taxon>Pseudomonadota</taxon>
        <taxon>Gammaproteobacteria</taxon>
        <taxon>Lysobacterales</taxon>
        <taxon>Lysobacteraceae</taxon>
        <taxon>Arenimonas</taxon>
    </lineage>
</organism>
<dbReference type="OrthoDB" id="9156649at2"/>